<comment type="similarity">
    <text evidence="2">Belongs to the purine nucleoside phosphorylase YfiH/LACC1 family.</text>
</comment>
<keyword evidence="11" id="KW-1185">Reference proteome</keyword>
<evidence type="ECO:0000256" key="5">
    <source>
        <dbReference type="ARBA" id="ARBA00022801"/>
    </source>
</evidence>
<dbReference type="PANTHER" id="PTHR30616:SF2">
    <property type="entry name" value="PURINE NUCLEOSIDE PHOSPHORYLASE LACC1"/>
    <property type="match status" value="1"/>
</dbReference>
<proteinExistence type="inferred from homology"/>
<comment type="caution">
    <text evidence="10">The sequence shown here is derived from an EMBL/GenBank/DDBJ whole genome shotgun (WGS) entry which is preliminary data.</text>
</comment>
<evidence type="ECO:0008006" key="12">
    <source>
        <dbReference type="Google" id="ProtNLM"/>
    </source>
</evidence>
<evidence type="ECO:0000256" key="1">
    <source>
        <dbReference type="ARBA" id="ARBA00000553"/>
    </source>
</evidence>
<dbReference type="Proteomes" id="UP001162483">
    <property type="component" value="Unassembled WGS sequence"/>
</dbReference>
<keyword evidence="6" id="KW-0862">Zinc</keyword>
<sequence>MSHNHWSCLLATVFVTEETFLHGFTTRSGGISIIPTLSGLNLFCSPKRKDSKAVVEENFRRLGKAAGFDPQTYISIKVDHADIVKILGKTEPERYDGIVTNQKGMTIAAPGADCIPILFCDPVKRACGAVHSGWKGTLLGVSMATVNAMVSEYQSDVKDILVVLGPSVGPCCFTLTQEEAKAFHDIDPQCVRQIESSRPNVDIRRATRVLLERGGILPQNIQDDTIEDRSQNVTLCTSCHPDKFYSHIRDGENFGIQICFIAIRE</sequence>
<keyword evidence="5" id="KW-0378">Hydrolase</keyword>
<organism evidence="10 11">
    <name type="scientific">Staurois parvus</name>
    <dbReference type="NCBI Taxonomy" id="386267"/>
    <lineage>
        <taxon>Eukaryota</taxon>
        <taxon>Metazoa</taxon>
        <taxon>Chordata</taxon>
        <taxon>Craniata</taxon>
        <taxon>Vertebrata</taxon>
        <taxon>Euteleostomi</taxon>
        <taxon>Amphibia</taxon>
        <taxon>Batrachia</taxon>
        <taxon>Anura</taxon>
        <taxon>Neobatrachia</taxon>
        <taxon>Ranoidea</taxon>
        <taxon>Ranidae</taxon>
        <taxon>Staurois</taxon>
    </lineage>
</organism>
<comment type="catalytic activity">
    <reaction evidence="7">
        <text>adenosine + H2O + H(+) = inosine + NH4(+)</text>
        <dbReference type="Rhea" id="RHEA:24408"/>
        <dbReference type="ChEBI" id="CHEBI:15377"/>
        <dbReference type="ChEBI" id="CHEBI:15378"/>
        <dbReference type="ChEBI" id="CHEBI:16335"/>
        <dbReference type="ChEBI" id="CHEBI:17596"/>
        <dbReference type="ChEBI" id="CHEBI:28938"/>
        <dbReference type="EC" id="3.5.4.4"/>
    </reaction>
    <physiologicalReaction direction="left-to-right" evidence="7">
        <dbReference type="Rhea" id="RHEA:24409"/>
    </physiologicalReaction>
</comment>
<evidence type="ECO:0000256" key="3">
    <source>
        <dbReference type="ARBA" id="ARBA00022679"/>
    </source>
</evidence>
<comment type="catalytic activity">
    <reaction evidence="9">
        <text>S-methyl-5'-thioadenosine + phosphate = 5-(methylsulfanyl)-alpha-D-ribose 1-phosphate + adenine</text>
        <dbReference type="Rhea" id="RHEA:11852"/>
        <dbReference type="ChEBI" id="CHEBI:16708"/>
        <dbReference type="ChEBI" id="CHEBI:17509"/>
        <dbReference type="ChEBI" id="CHEBI:43474"/>
        <dbReference type="ChEBI" id="CHEBI:58533"/>
        <dbReference type="EC" id="2.4.2.28"/>
    </reaction>
    <physiologicalReaction direction="left-to-right" evidence="9">
        <dbReference type="Rhea" id="RHEA:11853"/>
    </physiologicalReaction>
</comment>
<evidence type="ECO:0000313" key="11">
    <source>
        <dbReference type="Proteomes" id="UP001162483"/>
    </source>
</evidence>
<evidence type="ECO:0000256" key="4">
    <source>
        <dbReference type="ARBA" id="ARBA00022723"/>
    </source>
</evidence>
<dbReference type="SUPFAM" id="SSF64438">
    <property type="entry name" value="CNF1/YfiH-like putative cysteine hydrolases"/>
    <property type="match status" value="1"/>
</dbReference>
<reference evidence="10" key="1">
    <citation type="submission" date="2023-05" db="EMBL/GenBank/DDBJ databases">
        <authorList>
            <person name="Stuckert A."/>
        </authorList>
    </citation>
    <scope>NUCLEOTIDE SEQUENCE</scope>
</reference>
<keyword evidence="3" id="KW-0808">Transferase</keyword>
<comment type="catalytic activity">
    <reaction evidence="8">
        <text>adenosine + phosphate = alpha-D-ribose 1-phosphate + adenine</text>
        <dbReference type="Rhea" id="RHEA:27642"/>
        <dbReference type="ChEBI" id="CHEBI:16335"/>
        <dbReference type="ChEBI" id="CHEBI:16708"/>
        <dbReference type="ChEBI" id="CHEBI:43474"/>
        <dbReference type="ChEBI" id="CHEBI:57720"/>
        <dbReference type="EC" id="2.4.2.1"/>
    </reaction>
    <physiologicalReaction direction="left-to-right" evidence="8">
        <dbReference type="Rhea" id="RHEA:27643"/>
    </physiologicalReaction>
</comment>
<evidence type="ECO:0000256" key="2">
    <source>
        <dbReference type="ARBA" id="ARBA00007353"/>
    </source>
</evidence>
<evidence type="ECO:0000256" key="8">
    <source>
        <dbReference type="ARBA" id="ARBA00048968"/>
    </source>
</evidence>
<dbReference type="Gene3D" id="3.60.140.10">
    <property type="entry name" value="CNF1/YfiH-like putative cysteine hydrolases"/>
    <property type="match status" value="1"/>
</dbReference>
<dbReference type="InterPro" id="IPR011324">
    <property type="entry name" value="Cytotoxic_necrot_fac-like_cat"/>
</dbReference>
<dbReference type="CDD" id="cd16833">
    <property type="entry name" value="YfiH"/>
    <property type="match status" value="1"/>
</dbReference>
<evidence type="ECO:0000256" key="9">
    <source>
        <dbReference type="ARBA" id="ARBA00049893"/>
    </source>
</evidence>
<keyword evidence="4" id="KW-0479">Metal-binding</keyword>
<dbReference type="EMBL" id="CATNWA010005482">
    <property type="protein sequence ID" value="CAI9550111.1"/>
    <property type="molecule type" value="Genomic_DNA"/>
</dbReference>
<dbReference type="InterPro" id="IPR003730">
    <property type="entry name" value="Cu_polyphenol_OxRdtase"/>
</dbReference>
<comment type="catalytic activity">
    <reaction evidence="1">
        <text>inosine + phosphate = alpha-D-ribose 1-phosphate + hypoxanthine</text>
        <dbReference type="Rhea" id="RHEA:27646"/>
        <dbReference type="ChEBI" id="CHEBI:17368"/>
        <dbReference type="ChEBI" id="CHEBI:17596"/>
        <dbReference type="ChEBI" id="CHEBI:43474"/>
        <dbReference type="ChEBI" id="CHEBI:57720"/>
        <dbReference type="EC" id="2.4.2.1"/>
    </reaction>
    <physiologicalReaction direction="left-to-right" evidence="1">
        <dbReference type="Rhea" id="RHEA:27647"/>
    </physiologicalReaction>
</comment>
<dbReference type="InterPro" id="IPR038371">
    <property type="entry name" value="Cu_polyphenol_OxRdtase_sf"/>
</dbReference>
<evidence type="ECO:0000256" key="7">
    <source>
        <dbReference type="ARBA" id="ARBA00047989"/>
    </source>
</evidence>
<protein>
    <recommendedName>
        <fullName evidence="12">Purine nucleoside phosphorylase</fullName>
    </recommendedName>
</protein>
<gene>
    <name evidence="10" type="ORF">SPARVUS_LOCUS3456958</name>
</gene>
<accession>A0ABN9BS53</accession>
<name>A0ABN9BS53_9NEOB</name>
<evidence type="ECO:0000313" key="10">
    <source>
        <dbReference type="EMBL" id="CAI9550111.1"/>
    </source>
</evidence>
<dbReference type="Pfam" id="PF02578">
    <property type="entry name" value="Cu-oxidase_4"/>
    <property type="match status" value="1"/>
</dbReference>
<evidence type="ECO:0000256" key="6">
    <source>
        <dbReference type="ARBA" id="ARBA00022833"/>
    </source>
</evidence>
<dbReference type="PANTHER" id="PTHR30616">
    <property type="entry name" value="UNCHARACTERIZED PROTEIN YFIH"/>
    <property type="match status" value="1"/>
</dbReference>